<evidence type="ECO:0000313" key="2">
    <source>
        <dbReference type="Proteomes" id="UP001480082"/>
    </source>
</evidence>
<comment type="caution">
    <text evidence="1">The sequence shown here is derived from an EMBL/GenBank/DDBJ whole genome shotgun (WGS) entry which is preliminary data.</text>
</comment>
<keyword evidence="2" id="KW-1185">Reference proteome</keyword>
<accession>A0ACC6T5C7</accession>
<gene>
    <name evidence="1" type="ORF">NKI81_24555</name>
</gene>
<sequence length="229" mass="25732">MLKGHVTAERFFEQVSIDFVKRHRPTSIRRPPSVEEVANFHREPRSGRFRLGSPIQDRFSRRSFFALEKLPIGSILVAKSQELGMAVAHAARDFGTIKPPANLADAASRQRLTPAAVTGVVRLADLWRLTSTEICSLIGDVSERTWFRMKKGEWDGVLSQDSLTRISALVGIFKGLRLLFSEQLADEWIRLPNKGPLYGGRRPLDIMIEGGIPKLLQVRRHIDALRGGL</sequence>
<evidence type="ECO:0000313" key="1">
    <source>
        <dbReference type="EMBL" id="MER9287086.1"/>
    </source>
</evidence>
<dbReference type="EMBL" id="JAMYRI010000017">
    <property type="protein sequence ID" value="MER9287086.1"/>
    <property type="molecule type" value="Genomic_DNA"/>
</dbReference>
<organism evidence="1 2">
    <name type="scientific">Mesorhizobium australicum</name>
    <dbReference type="NCBI Taxonomy" id="536018"/>
    <lineage>
        <taxon>Bacteria</taxon>
        <taxon>Pseudomonadati</taxon>
        <taxon>Pseudomonadota</taxon>
        <taxon>Alphaproteobacteria</taxon>
        <taxon>Hyphomicrobiales</taxon>
        <taxon>Phyllobacteriaceae</taxon>
        <taxon>Mesorhizobium</taxon>
    </lineage>
</organism>
<dbReference type="Proteomes" id="UP001480082">
    <property type="component" value="Unassembled WGS sequence"/>
</dbReference>
<reference evidence="1 2" key="1">
    <citation type="journal article" date="2024" name="Proc. Natl. Acad. Sci. U.S.A.">
        <title>The evolutionary genomics of adaptation to stress in wild rhizobium bacteria.</title>
        <authorList>
            <person name="Kehlet-Delgado H."/>
            <person name="Montoya A.P."/>
            <person name="Jensen K.T."/>
            <person name="Wendlandt C.E."/>
            <person name="Dexheimer C."/>
            <person name="Roberts M."/>
            <person name="Torres Martinez L."/>
            <person name="Friesen M.L."/>
            <person name="Griffitts J.S."/>
            <person name="Porter S.S."/>
        </authorList>
    </citation>
    <scope>NUCLEOTIDE SEQUENCE [LARGE SCALE GENOMIC DNA]</scope>
    <source>
        <strain evidence="1 2">M0468</strain>
    </source>
</reference>
<name>A0ACC6T5C7_9HYPH</name>
<protein>
    <submittedName>
        <fullName evidence="1">MbcA/ParS/Xre antitoxin family protein</fullName>
    </submittedName>
</protein>
<proteinExistence type="predicted"/>